<protein>
    <submittedName>
        <fullName evidence="2 4">Uncharacterized protein</fullName>
    </submittedName>
</protein>
<dbReference type="RefSeq" id="XP_033533737.1">
    <property type="nucleotide sequence ID" value="XM_033680600.1"/>
</dbReference>
<dbReference type="EMBL" id="ML975159">
    <property type="protein sequence ID" value="KAF1812106.1"/>
    <property type="molecule type" value="Genomic_DNA"/>
</dbReference>
<evidence type="ECO:0000256" key="1">
    <source>
        <dbReference type="SAM" id="MobiDB-lite"/>
    </source>
</evidence>
<feature type="region of interest" description="Disordered" evidence="1">
    <location>
        <begin position="71"/>
        <end position="95"/>
    </location>
</feature>
<evidence type="ECO:0000313" key="3">
    <source>
        <dbReference type="Proteomes" id="UP000504638"/>
    </source>
</evidence>
<dbReference type="Proteomes" id="UP000504638">
    <property type="component" value="Unplaced"/>
</dbReference>
<proteinExistence type="predicted"/>
<name>A0A6G1G2F4_9PEZI</name>
<accession>A0A6G1G2F4</accession>
<dbReference type="GeneID" id="54421170"/>
<reference evidence="2 4" key="1">
    <citation type="submission" date="2020-01" db="EMBL/GenBank/DDBJ databases">
        <authorList>
            <consortium name="DOE Joint Genome Institute"/>
            <person name="Haridas S."/>
            <person name="Albert R."/>
            <person name="Binder M."/>
            <person name="Bloem J."/>
            <person name="Labutti K."/>
            <person name="Salamov A."/>
            <person name="Andreopoulos B."/>
            <person name="Baker S.E."/>
            <person name="Barry K."/>
            <person name="Bills G."/>
            <person name="Bluhm B.H."/>
            <person name="Cannon C."/>
            <person name="Castanera R."/>
            <person name="Culley D.E."/>
            <person name="Daum C."/>
            <person name="Ezra D."/>
            <person name="Gonzalez J.B."/>
            <person name="Henrissat B."/>
            <person name="Kuo A."/>
            <person name="Liang C."/>
            <person name="Lipzen A."/>
            <person name="Lutzoni F."/>
            <person name="Magnuson J."/>
            <person name="Mondo S."/>
            <person name="Nolan M."/>
            <person name="Ohm R."/>
            <person name="Pangilinan J."/>
            <person name="Park H.-J."/>
            <person name="Ramirez L."/>
            <person name="Alfaro M."/>
            <person name="Sun H."/>
            <person name="Tritt A."/>
            <person name="Yoshinaga Y."/>
            <person name="Zwiers L.-H."/>
            <person name="Turgeon B.G."/>
            <person name="Goodwin S.B."/>
            <person name="Spatafora J.W."/>
            <person name="Crous P.W."/>
            <person name="Grigoriev I.V."/>
        </authorList>
    </citation>
    <scope>NUCLEOTIDE SEQUENCE</scope>
    <source>
        <strain evidence="2 4">CBS 781.70</strain>
    </source>
</reference>
<reference evidence="4" key="3">
    <citation type="submission" date="2025-04" db="UniProtKB">
        <authorList>
            <consortium name="RefSeq"/>
        </authorList>
    </citation>
    <scope>IDENTIFICATION</scope>
    <source>
        <strain evidence="4">CBS 781.70</strain>
    </source>
</reference>
<evidence type="ECO:0000313" key="4">
    <source>
        <dbReference type="RefSeq" id="XP_033533737.1"/>
    </source>
</evidence>
<sequence>MPAFNQLDPTKHTRAMDNLTFGQCVREVVARREEIRETCERHRGRVQRLGQLMLDTHEEIRIAETRNLIFTKNHRQPDMAPTQPSMSEDEDPEIEAEYERCSRQSAIINTQGFPDKLVKLLQDSEKAERYQKALWKPNEERSQVLQYLVRR</sequence>
<evidence type="ECO:0000313" key="2">
    <source>
        <dbReference type="EMBL" id="KAF1812106.1"/>
    </source>
</evidence>
<dbReference type="AlphaFoldDB" id="A0A6G1G2F4"/>
<reference evidence="4" key="2">
    <citation type="submission" date="2020-04" db="EMBL/GenBank/DDBJ databases">
        <authorList>
            <consortium name="NCBI Genome Project"/>
        </authorList>
    </citation>
    <scope>NUCLEOTIDE SEQUENCE</scope>
    <source>
        <strain evidence="4">CBS 781.70</strain>
    </source>
</reference>
<keyword evidence="3" id="KW-1185">Reference proteome</keyword>
<organism evidence="2">
    <name type="scientific">Eremomyces bilateralis CBS 781.70</name>
    <dbReference type="NCBI Taxonomy" id="1392243"/>
    <lineage>
        <taxon>Eukaryota</taxon>
        <taxon>Fungi</taxon>
        <taxon>Dikarya</taxon>
        <taxon>Ascomycota</taxon>
        <taxon>Pezizomycotina</taxon>
        <taxon>Dothideomycetes</taxon>
        <taxon>Dothideomycetes incertae sedis</taxon>
        <taxon>Eremomycetales</taxon>
        <taxon>Eremomycetaceae</taxon>
        <taxon>Eremomyces</taxon>
    </lineage>
</organism>
<gene>
    <name evidence="2 4" type="ORF">P152DRAFT_46499</name>
</gene>